<dbReference type="WBParaSite" id="TCNE_0000916401-mRNA-1">
    <property type="protein sequence ID" value="TCNE_0000916401-mRNA-1"/>
    <property type="gene ID" value="TCNE_0000916401"/>
</dbReference>
<protein>
    <submittedName>
        <fullName evidence="4">Peptidase_M1_N domain-containing protein</fullName>
    </submittedName>
</protein>
<keyword evidence="3" id="KW-1185">Reference proteome</keyword>
<dbReference type="GO" id="GO:0016020">
    <property type="term" value="C:membrane"/>
    <property type="evidence" value="ECO:0007669"/>
    <property type="project" value="TreeGrafter"/>
</dbReference>
<dbReference type="PANTHER" id="PTHR11533:SF299">
    <property type="entry name" value="AMINOPEPTIDASE"/>
    <property type="match status" value="1"/>
</dbReference>
<evidence type="ECO:0000313" key="2">
    <source>
        <dbReference type="EMBL" id="VDM40485.1"/>
    </source>
</evidence>
<dbReference type="GO" id="GO:0070006">
    <property type="term" value="F:metalloaminopeptidase activity"/>
    <property type="evidence" value="ECO:0007669"/>
    <property type="project" value="TreeGrafter"/>
</dbReference>
<dbReference type="GO" id="GO:0005737">
    <property type="term" value="C:cytoplasm"/>
    <property type="evidence" value="ECO:0007669"/>
    <property type="project" value="TreeGrafter"/>
</dbReference>
<sequence length="159" mass="18135">MSADASEESVSIADSFLPGSTGERARRIPPYIEPLEYYVRVKPYFPNDVAPATKENNMTFDGLSTFIFRAKEPRMNITLHSLLLNYTKVTFMDAEGSVINESPRYTFNEELNHIIIHLNKPLETNTVYMLQFVYTGGIHDYQATGLYYSSFTDVEGIQQ</sequence>
<organism evidence="3 4">
    <name type="scientific">Toxocara canis</name>
    <name type="common">Canine roundworm</name>
    <dbReference type="NCBI Taxonomy" id="6265"/>
    <lineage>
        <taxon>Eukaryota</taxon>
        <taxon>Metazoa</taxon>
        <taxon>Ecdysozoa</taxon>
        <taxon>Nematoda</taxon>
        <taxon>Chromadorea</taxon>
        <taxon>Rhabditida</taxon>
        <taxon>Spirurina</taxon>
        <taxon>Ascaridomorpha</taxon>
        <taxon>Ascaridoidea</taxon>
        <taxon>Toxocaridae</taxon>
        <taxon>Toxocara</taxon>
    </lineage>
</organism>
<dbReference type="AlphaFoldDB" id="A0A183UKZ4"/>
<dbReference type="GO" id="GO:0008270">
    <property type="term" value="F:zinc ion binding"/>
    <property type="evidence" value="ECO:0007669"/>
    <property type="project" value="TreeGrafter"/>
</dbReference>
<feature type="domain" description="Aminopeptidase N-like N-terminal" evidence="1">
    <location>
        <begin position="34"/>
        <end position="156"/>
    </location>
</feature>
<dbReference type="InterPro" id="IPR045357">
    <property type="entry name" value="Aminopeptidase_N-like_N"/>
</dbReference>
<gene>
    <name evidence="2" type="ORF">TCNE_LOCUS9164</name>
</gene>
<dbReference type="InterPro" id="IPR042097">
    <property type="entry name" value="Aminopeptidase_N-like_N_sf"/>
</dbReference>
<reference evidence="4" key="1">
    <citation type="submission" date="2016-06" db="UniProtKB">
        <authorList>
            <consortium name="WormBaseParasite"/>
        </authorList>
    </citation>
    <scope>IDENTIFICATION</scope>
</reference>
<dbReference type="EMBL" id="UYWY01020094">
    <property type="protein sequence ID" value="VDM40485.1"/>
    <property type="molecule type" value="Genomic_DNA"/>
</dbReference>
<dbReference type="InterPro" id="IPR050344">
    <property type="entry name" value="Peptidase_M1_aminopeptidases"/>
</dbReference>
<evidence type="ECO:0000313" key="4">
    <source>
        <dbReference type="WBParaSite" id="TCNE_0000916401-mRNA-1"/>
    </source>
</evidence>
<dbReference type="GO" id="GO:0005615">
    <property type="term" value="C:extracellular space"/>
    <property type="evidence" value="ECO:0007669"/>
    <property type="project" value="TreeGrafter"/>
</dbReference>
<dbReference type="GO" id="GO:0006508">
    <property type="term" value="P:proteolysis"/>
    <property type="evidence" value="ECO:0007669"/>
    <property type="project" value="TreeGrafter"/>
</dbReference>
<reference evidence="2 3" key="2">
    <citation type="submission" date="2018-11" db="EMBL/GenBank/DDBJ databases">
        <authorList>
            <consortium name="Pathogen Informatics"/>
        </authorList>
    </citation>
    <scope>NUCLEOTIDE SEQUENCE [LARGE SCALE GENOMIC DNA]</scope>
</reference>
<dbReference type="GO" id="GO:0043171">
    <property type="term" value="P:peptide catabolic process"/>
    <property type="evidence" value="ECO:0007669"/>
    <property type="project" value="TreeGrafter"/>
</dbReference>
<dbReference type="Proteomes" id="UP000050794">
    <property type="component" value="Unassembled WGS sequence"/>
</dbReference>
<accession>A0A183UKZ4</accession>
<dbReference type="GO" id="GO:0042277">
    <property type="term" value="F:peptide binding"/>
    <property type="evidence" value="ECO:0007669"/>
    <property type="project" value="TreeGrafter"/>
</dbReference>
<dbReference type="Gene3D" id="2.60.40.1730">
    <property type="entry name" value="tricorn interacting facor f3 domain"/>
    <property type="match status" value="1"/>
</dbReference>
<dbReference type="Pfam" id="PF17900">
    <property type="entry name" value="Peptidase_M1_N"/>
    <property type="match status" value="1"/>
</dbReference>
<evidence type="ECO:0000313" key="3">
    <source>
        <dbReference type="Proteomes" id="UP000050794"/>
    </source>
</evidence>
<name>A0A183UKZ4_TOXCA</name>
<evidence type="ECO:0000259" key="1">
    <source>
        <dbReference type="Pfam" id="PF17900"/>
    </source>
</evidence>
<dbReference type="PANTHER" id="PTHR11533">
    <property type="entry name" value="PROTEASE M1 ZINC METALLOPROTEASE"/>
    <property type="match status" value="1"/>
</dbReference>
<dbReference type="SUPFAM" id="SSF63737">
    <property type="entry name" value="Leukotriene A4 hydrolase N-terminal domain"/>
    <property type="match status" value="1"/>
</dbReference>
<proteinExistence type="predicted"/>